<dbReference type="GO" id="GO:0005739">
    <property type="term" value="C:mitochondrion"/>
    <property type="evidence" value="ECO:0007669"/>
    <property type="project" value="UniProtKB-SubCell"/>
</dbReference>
<dbReference type="Gene3D" id="1.10.3580.10">
    <property type="entry name" value="ATP12 ATPase"/>
    <property type="match status" value="1"/>
</dbReference>
<gene>
    <name evidence="7" type="ORF">N7460_001068</name>
</gene>
<keyword evidence="8" id="KW-1185">Reference proteome</keyword>
<comment type="similarity">
    <text evidence="2">Belongs to the ATP12 family.</text>
</comment>
<dbReference type="SUPFAM" id="SSF160909">
    <property type="entry name" value="ATP12-like"/>
    <property type="match status" value="1"/>
</dbReference>
<dbReference type="InterPro" id="IPR042272">
    <property type="entry name" value="ATP12_ATP_synth-F1-assembly_N"/>
</dbReference>
<evidence type="ECO:0000256" key="4">
    <source>
        <dbReference type="ARBA" id="ARBA00023128"/>
    </source>
</evidence>
<evidence type="ECO:0000256" key="3">
    <source>
        <dbReference type="ARBA" id="ARBA00022946"/>
    </source>
</evidence>
<keyword evidence="3" id="KW-0809">Transit peptide</keyword>
<dbReference type="Proteomes" id="UP001219568">
    <property type="component" value="Unassembled WGS sequence"/>
</dbReference>
<organism evidence="7 8">
    <name type="scientific">Penicillium canescens</name>
    <dbReference type="NCBI Taxonomy" id="5083"/>
    <lineage>
        <taxon>Eukaryota</taxon>
        <taxon>Fungi</taxon>
        <taxon>Dikarya</taxon>
        <taxon>Ascomycota</taxon>
        <taxon>Pezizomycotina</taxon>
        <taxon>Eurotiomycetes</taxon>
        <taxon>Eurotiomycetidae</taxon>
        <taxon>Eurotiales</taxon>
        <taxon>Aspergillaceae</taxon>
        <taxon>Penicillium</taxon>
    </lineage>
</organism>
<dbReference type="PANTHER" id="PTHR21013:SF10">
    <property type="entry name" value="ATP SYNTHASE MITOCHONDRIAL F1 COMPLEX ASSEMBLY FACTOR 2"/>
    <property type="match status" value="1"/>
</dbReference>
<evidence type="ECO:0000256" key="2">
    <source>
        <dbReference type="ARBA" id="ARBA00008231"/>
    </source>
</evidence>
<dbReference type="Pfam" id="PF07542">
    <property type="entry name" value="ATP12"/>
    <property type="match status" value="1"/>
</dbReference>
<dbReference type="InterPro" id="IPR011419">
    <property type="entry name" value="ATP12_ATP_synth-F1-assembly"/>
</dbReference>
<dbReference type="AlphaFoldDB" id="A0AAD6IS38"/>
<keyword evidence="5" id="KW-0143">Chaperone</keyword>
<dbReference type="EMBL" id="JAQJZL010000001">
    <property type="protein sequence ID" value="KAJ6057794.1"/>
    <property type="molecule type" value="Genomic_DNA"/>
</dbReference>
<dbReference type="Gene3D" id="3.30.2180.10">
    <property type="entry name" value="ATP12-like"/>
    <property type="match status" value="1"/>
</dbReference>
<evidence type="ECO:0008006" key="9">
    <source>
        <dbReference type="Google" id="ProtNLM"/>
    </source>
</evidence>
<comment type="caution">
    <text evidence="7">The sequence shown here is derived from an EMBL/GenBank/DDBJ whole genome shotgun (WGS) entry which is preliminary data.</text>
</comment>
<evidence type="ECO:0000313" key="8">
    <source>
        <dbReference type="Proteomes" id="UP001219568"/>
    </source>
</evidence>
<evidence type="ECO:0000256" key="6">
    <source>
        <dbReference type="SAM" id="MobiDB-lite"/>
    </source>
</evidence>
<dbReference type="GO" id="GO:0033615">
    <property type="term" value="P:mitochondrial proton-transporting ATP synthase complex assembly"/>
    <property type="evidence" value="ECO:0007669"/>
    <property type="project" value="TreeGrafter"/>
</dbReference>
<protein>
    <recommendedName>
        <fullName evidence="9">ATP12-domain-containing protein</fullName>
    </recommendedName>
</protein>
<feature type="region of interest" description="Disordered" evidence="6">
    <location>
        <begin position="77"/>
        <end position="111"/>
    </location>
</feature>
<reference evidence="7" key="1">
    <citation type="journal article" date="2023" name="IMA Fungus">
        <title>Comparative genomic study of the Penicillium genus elucidates a diverse pangenome and 15 lateral gene transfer events.</title>
        <authorList>
            <person name="Petersen C."/>
            <person name="Sorensen T."/>
            <person name="Nielsen M.R."/>
            <person name="Sondergaard T.E."/>
            <person name="Sorensen J.L."/>
            <person name="Fitzpatrick D.A."/>
            <person name="Frisvad J.C."/>
            <person name="Nielsen K.L."/>
        </authorList>
    </citation>
    <scope>NUCLEOTIDE SEQUENCE</scope>
    <source>
        <strain evidence="7">IBT 15450</strain>
    </source>
</reference>
<keyword evidence="4" id="KW-0496">Mitochondrion</keyword>
<sequence length="403" mass="45158">MRDRWKLWRVWRAKTSKSSLRTSILDSGTTFYSTLLLDSFQYIMILPRAALPSQLSAVARHPVTLCRRIHSSPFRSAVAHPVTAHGPPPKAPDASPEFKGPSESNAQVAPEVELKRTPKLTAALKKRFWKDVHVNGKSDEYEVLLDKRPVRTPTKEVLSIPPTKPHLAHAIALEWDVMTSAQQALKSHLIPMTSLAARATDIAREDAQGVDTTRSQIITTAMRYLDTDTLLCWEPERETHLLERKSGEGDGPTESLRDIQMRVAKDIMAFLSTKVWPGLEIVPILDSESILPLSQPKATKESICTWVSELSAHDLAGLERGILASKSLLIAVRLLTEWSENFRHLQRHDANKFGIEEAAEAANLEVKWQTDMWGEVEDTHDVGREDLKRQLGSVIVLVSGETR</sequence>
<dbReference type="InterPro" id="IPR023335">
    <property type="entry name" value="ATP12_ortho_dom_sf"/>
</dbReference>
<reference evidence="7" key="2">
    <citation type="submission" date="2023-01" db="EMBL/GenBank/DDBJ databases">
        <authorList>
            <person name="Petersen C."/>
        </authorList>
    </citation>
    <scope>NUCLEOTIDE SEQUENCE</scope>
    <source>
        <strain evidence="7">IBT 15450</strain>
    </source>
</reference>
<accession>A0AAD6IS38</accession>
<proteinExistence type="inferred from homology"/>
<dbReference type="PANTHER" id="PTHR21013">
    <property type="entry name" value="ATP SYNTHASE MITOCHONDRIAL F1 COMPLEX ASSEMBLY FACTOR 2/ATP12 PROTEIN, MITOCHONDRIAL PRECURSOR"/>
    <property type="match status" value="1"/>
</dbReference>
<evidence type="ECO:0000256" key="1">
    <source>
        <dbReference type="ARBA" id="ARBA00004173"/>
    </source>
</evidence>
<name>A0AAD6IS38_PENCN</name>
<evidence type="ECO:0000313" key="7">
    <source>
        <dbReference type="EMBL" id="KAJ6057794.1"/>
    </source>
</evidence>
<comment type="subcellular location">
    <subcellularLocation>
        <location evidence="1">Mitochondrion</location>
    </subcellularLocation>
</comment>
<evidence type="ECO:0000256" key="5">
    <source>
        <dbReference type="ARBA" id="ARBA00023186"/>
    </source>
</evidence>